<protein>
    <submittedName>
        <fullName evidence="1">Uncharacterized protein</fullName>
    </submittedName>
</protein>
<organism evidence="1 2">
    <name type="scientific">Arctia plantaginis</name>
    <name type="common">Wood tiger moth</name>
    <name type="synonym">Phalaena plantaginis</name>
    <dbReference type="NCBI Taxonomy" id="874455"/>
    <lineage>
        <taxon>Eukaryota</taxon>
        <taxon>Metazoa</taxon>
        <taxon>Ecdysozoa</taxon>
        <taxon>Arthropoda</taxon>
        <taxon>Hexapoda</taxon>
        <taxon>Insecta</taxon>
        <taxon>Pterygota</taxon>
        <taxon>Neoptera</taxon>
        <taxon>Endopterygota</taxon>
        <taxon>Lepidoptera</taxon>
        <taxon>Glossata</taxon>
        <taxon>Ditrysia</taxon>
        <taxon>Noctuoidea</taxon>
        <taxon>Erebidae</taxon>
        <taxon>Arctiinae</taxon>
        <taxon>Arctia</taxon>
    </lineage>
</organism>
<dbReference type="Proteomes" id="UP000494106">
    <property type="component" value="Unassembled WGS sequence"/>
</dbReference>
<reference evidence="1 2" key="1">
    <citation type="submission" date="2020-04" db="EMBL/GenBank/DDBJ databases">
        <authorList>
            <person name="Wallbank WR R."/>
            <person name="Pardo Diaz C."/>
            <person name="Kozak K."/>
            <person name="Martin S."/>
            <person name="Jiggins C."/>
            <person name="Moest M."/>
            <person name="Warren A I."/>
            <person name="Byers J.R.P. K."/>
            <person name="Montejo-Kovacevich G."/>
            <person name="Yen C E."/>
        </authorList>
    </citation>
    <scope>NUCLEOTIDE SEQUENCE [LARGE SCALE GENOMIC DNA]</scope>
</reference>
<keyword evidence="2" id="KW-1185">Reference proteome</keyword>
<name>A0A8S1AT38_ARCPL</name>
<proteinExistence type="predicted"/>
<sequence length="103" mass="11677">MITDFYIEDKEKRLMRGGTLHQFLEVIRASSGCSESRPQIDTAAELSSELRAVSRHYGAAVLYVEYVVKPFVGSAIRMLIVSLKQPQLYFSCEKLTHTHMPVV</sequence>
<gene>
    <name evidence="1" type="ORF">APLA_LOCUS11703</name>
</gene>
<comment type="caution">
    <text evidence="1">The sequence shown here is derived from an EMBL/GenBank/DDBJ whole genome shotgun (WGS) entry which is preliminary data.</text>
</comment>
<evidence type="ECO:0000313" key="2">
    <source>
        <dbReference type="Proteomes" id="UP000494106"/>
    </source>
</evidence>
<dbReference type="EMBL" id="CADEBC010000534">
    <property type="protein sequence ID" value="CAB3248426.1"/>
    <property type="molecule type" value="Genomic_DNA"/>
</dbReference>
<dbReference type="AlphaFoldDB" id="A0A8S1AT38"/>
<accession>A0A8S1AT38</accession>
<evidence type="ECO:0000313" key="1">
    <source>
        <dbReference type="EMBL" id="CAB3248426.1"/>
    </source>
</evidence>